<proteinExistence type="inferred from homology"/>
<keyword evidence="2" id="KW-0963">Cytoplasm</keyword>
<dbReference type="InterPro" id="IPR023799">
    <property type="entry name" value="RbfA_dom_sf"/>
</dbReference>
<dbReference type="PANTHER" id="PTHR33515">
    <property type="entry name" value="RIBOSOME-BINDING FACTOR A, CHLOROPLASTIC-RELATED"/>
    <property type="match status" value="1"/>
</dbReference>
<evidence type="ECO:0000313" key="5">
    <source>
        <dbReference type="Proteomes" id="UP001139031"/>
    </source>
</evidence>
<dbReference type="EMBL" id="JAIRAU010000047">
    <property type="protein sequence ID" value="MBZ5714418.1"/>
    <property type="molecule type" value="Genomic_DNA"/>
</dbReference>
<dbReference type="NCBIfam" id="TIGR00082">
    <property type="entry name" value="rbfA"/>
    <property type="match status" value="1"/>
</dbReference>
<comment type="subunit">
    <text evidence="2">Monomer. Binds 30S ribosomal subunits, but not 50S ribosomal subunits or 70S ribosomes.</text>
</comment>
<evidence type="ECO:0000256" key="3">
    <source>
        <dbReference type="SAM" id="MobiDB-lite"/>
    </source>
</evidence>
<protein>
    <recommendedName>
        <fullName evidence="2">Ribosome-binding factor A</fullName>
    </recommendedName>
</protein>
<dbReference type="InterPro" id="IPR015946">
    <property type="entry name" value="KH_dom-like_a/b"/>
</dbReference>
<dbReference type="InterPro" id="IPR000238">
    <property type="entry name" value="RbfA"/>
</dbReference>
<dbReference type="Proteomes" id="UP001139031">
    <property type="component" value="Unassembled WGS sequence"/>
</dbReference>
<dbReference type="HAMAP" id="MF_00003">
    <property type="entry name" value="RbfA"/>
    <property type="match status" value="1"/>
</dbReference>
<name>A0ABS7U1M1_9BACT</name>
<sequence length="137" mass="14835">MASNRMQRVEETLRRGIADALLFGSINDPRLQGVNFSVTGVKVDTELTLARVFVDLLSPDRDRAAVLAGLRSAAGAVRRELQGRVHLRRIPELRFEFDESIQRGLRIETILSEIAPPPAAKAGDEGEGDGGQGDDAG</sequence>
<dbReference type="SUPFAM" id="SSF89919">
    <property type="entry name" value="Ribosome-binding factor A, RbfA"/>
    <property type="match status" value="1"/>
</dbReference>
<dbReference type="InterPro" id="IPR020053">
    <property type="entry name" value="Ribosome-bd_factorA_CS"/>
</dbReference>
<dbReference type="RefSeq" id="WP_224196141.1">
    <property type="nucleotide sequence ID" value="NZ_JAIRAU010000047.1"/>
</dbReference>
<keyword evidence="1 2" id="KW-0690">Ribosome biogenesis</keyword>
<comment type="subcellular location">
    <subcellularLocation>
        <location evidence="2">Cytoplasm</location>
    </subcellularLocation>
</comment>
<gene>
    <name evidence="2 4" type="primary">rbfA</name>
    <name evidence="4" type="ORF">K7C98_34740</name>
</gene>
<dbReference type="PROSITE" id="PS01319">
    <property type="entry name" value="RBFA"/>
    <property type="match status" value="1"/>
</dbReference>
<accession>A0ABS7U1M1</accession>
<dbReference type="Gene3D" id="3.30.300.20">
    <property type="match status" value="1"/>
</dbReference>
<comment type="function">
    <text evidence="2">One of several proteins that assist in the late maturation steps of the functional core of the 30S ribosomal subunit. Associates with free 30S ribosomal subunits (but not with 30S subunits that are part of 70S ribosomes or polysomes). Required for efficient processing of 16S rRNA. May interact with the 5'-terminal helix region of 16S rRNA.</text>
</comment>
<evidence type="ECO:0000256" key="2">
    <source>
        <dbReference type="HAMAP-Rule" id="MF_00003"/>
    </source>
</evidence>
<reference evidence="4" key="1">
    <citation type="submission" date="2021-08" db="EMBL/GenBank/DDBJ databases">
        <authorList>
            <person name="Stevens D.C."/>
        </authorList>
    </citation>
    <scope>NUCLEOTIDE SEQUENCE</scope>
    <source>
        <strain evidence="4">DSM 53165</strain>
    </source>
</reference>
<dbReference type="PANTHER" id="PTHR33515:SF1">
    <property type="entry name" value="RIBOSOME-BINDING FACTOR A, CHLOROPLASTIC-RELATED"/>
    <property type="match status" value="1"/>
</dbReference>
<comment type="caution">
    <text evidence="4">The sequence shown here is derived from an EMBL/GenBank/DDBJ whole genome shotgun (WGS) entry which is preliminary data.</text>
</comment>
<dbReference type="Pfam" id="PF02033">
    <property type="entry name" value="RBFA"/>
    <property type="match status" value="1"/>
</dbReference>
<keyword evidence="5" id="KW-1185">Reference proteome</keyword>
<evidence type="ECO:0000256" key="1">
    <source>
        <dbReference type="ARBA" id="ARBA00022517"/>
    </source>
</evidence>
<evidence type="ECO:0000313" key="4">
    <source>
        <dbReference type="EMBL" id="MBZ5714418.1"/>
    </source>
</evidence>
<feature type="region of interest" description="Disordered" evidence="3">
    <location>
        <begin position="115"/>
        <end position="137"/>
    </location>
</feature>
<organism evidence="4 5">
    <name type="scientific">Nannocystis pusilla</name>
    <dbReference type="NCBI Taxonomy" id="889268"/>
    <lineage>
        <taxon>Bacteria</taxon>
        <taxon>Pseudomonadati</taxon>
        <taxon>Myxococcota</taxon>
        <taxon>Polyangia</taxon>
        <taxon>Nannocystales</taxon>
        <taxon>Nannocystaceae</taxon>
        <taxon>Nannocystis</taxon>
    </lineage>
</organism>
<comment type="similarity">
    <text evidence="2">Belongs to the RbfA family.</text>
</comment>